<reference evidence="2" key="1">
    <citation type="submission" date="2017-09" db="EMBL/GenBank/DDBJ databases">
        <authorList>
            <person name="Campbell M.A."/>
            <person name="Lukasik P."/>
            <person name="Simon C."/>
            <person name="McCutcheon J.P."/>
        </authorList>
    </citation>
    <scope>NUCLEOTIDE SEQUENCE [LARGE SCALE GENOMIC DNA]</scope>
    <source>
        <strain evidence="2">MAGCAS</strain>
    </source>
</reference>
<dbReference type="InterPro" id="IPR029035">
    <property type="entry name" value="DHS-like_NAD/FAD-binding_dom"/>
</dbReference>
<gene>
    <name evidence="2" type="primary">etfA</name>
    <name evidence="2" type="ORF">MAGCAS_279</name>
</gene>
<keyword evidence="3" id="KW-1185">Reference proteome</keyword>
<comment type="caution">
    <text evidence="2">The sequence shown here is derived from an EMBL/GenBank/DDBJ whole genome shotgun (WGS) entry which is preliminary data.</text>
</comment>
<dbReference type="EMBL" id="NXGL01000106">
    <property type="protein sequence ID" value="PIM94808.1"/>
    <property type="molecule type" value="Genomic_DNA"/>
</dbReference>
<dbReference type="SUPFAM" id="SSF52467">
    <property type="entry name" value="DHS-like NAD/FAD-binding domain"/>
    <property type="match status" value="1"/>
</dbReference>
<feature type="domain" description="Electron transfer flavoprotein alpha subunit C-terminal" evidence="1">
    <location>
        <begin position="198"/>
        <end position="279"/>
    </location>
</feature>
<name>A0ABX4MEE8_9HYPH</name>
<dbReference type="InterPro" id="IPR001308">
    <property type="entry name" value="ETF_a/FixB"/>
</dbReference>
<dbReference type="Proteomes" id="UP000229707">
    <property type="component" value="Unassembled WGS sequence"/>
</dbReference>
<organism evidence="2 3">
    <name type="scientific">Candidatus Hodgkinia cicadicola</name>
    <dbReference type="NCBI Taxonomy" id="573658"/>
    <lineage>
        <taxon>Bacteria</taxon>
        <taxon>Pseudomonadati</taxon>
        <taxon>Pseudomonadota</taxon>
        <taxon>Alphaproteobacteria</taxon>
        <taxon>Hyphomicrobiales</taxon>
        <taxon>Candidatus Hodgkinia</taxon>
    </lineage>
</organism>
<evidence type="ECO:0000313" key="3">
    <source>
        <dbReference type="Proteomes" id="UP000229707"/>
    </source>
</evidence>
<accession>A0ABX4MEE8</accession>
<dbReference type="InterPro" id="IPR014731">
    <property type="entry name" value="ETF_asu_C"/>
</dbReference>
<dbReference type="Gene3D" id="3.40.50.1220">
    <property type="entry name" value="TPP-binding domain"/>
    <property type="match status" value="1"/>
</dbReference>
<protein>
    <submittedName>
        <fullName evidence="2">Electron transfer flavoprotein large subunit</fullName>
    </submittedName>
</protein>
<evidence type="ECO:0000313" key="2">
    <source>
        <dbReference type="EMBL" id="PIM94808.1"/>
    </source>
</evidence>
<dbReference type="Pfam" id="PF00766">
    <property type="entry name" value="ETF_alpha"/>
    <property type="match status" value="1"/>
</dbReference>
<dbReference type="PANTHER" id="PTHR43153">
    <property type="entry name" value="ELECTRON TRANSFER FLAVOPROTEIN ALPHA"/>
    <property type="match status" value="1"/>
</dbReference>
<sequence length="350" mass="38573">MNRYVISNVYNILDDNIFVRTIHAGKINQHVGFECGKPWLISVKLSLIFNPDEGLTTTKQDKDHKCNGKLNSNVETKDQNVGIGVCNNIDGKDKRTNDSKDSLTDNNKTVREGVIQHEVIVSDVGVQESGGENINSVGLEVKSCEIKSKNIDGKKINKDIKPIEAISDVKYLIINFPIRKQIQLLSYSKIEVDPELPELSKADIVIAGGRSFGTEENFKTWLRPLAIKLGAAIGATRGAVELGCAPAELQIGSAGLIISPKLYIAFGISGSDHHMAGVKNAKTIIAINIDKDATIMSMADYYLTMDMFDVISGMTKWLDDKKMTNINCLIQNLDKNQFQSDEQEVKISTN</sequence>
<proteinExistence type="predicted"/>
<dbReference type="PANTHER" id="PTHR43153:SF1">
    <property type="entry name" value="ELECTRON TRANSFER FLAVOPROTEIN SUBUNIT ALPHA, MITOCHONDRIAL"/>
    <property type="match status" value="1"/>
</dbReference>
<evidence type="ECO:0000259" key="1">
    <source>
        <dbReference type="Pfam" id="PF00766"/>
    </source>
</evidence>